<evidence type="ECO:0000313" key="1">
    <source>
        <dbReference type="EMBL" id="MDQ0647506.1"/>
    </source>
</evidence>
<dbReference type="RefSeq" id="WP_307295446.1">
    <property type="nucleotide sequence ID" value="NZ_JAUSXV010000001.1"/>
</dbReference>
<protein>
    <submittedName>
        <fullName evidence="1">Uncharacterized protein</fullName>
    </submittedName>
</protein>
<name>A0AAW8EZ41_9MICO</name>
<comment type="caution">
    <text evidence="1">The sequence shown here is derived from an EMBL/GenBank/DDBJ whole genome shotgun (WGS) entry which is preliminary data.</text>
</comment>
<organism evidence="1 2">
    <name type="scientific">Microbacterium natoriense</name>
    <dbReference type="NCBI Taxonomy" id="284570"/>
    <lineage>
        <taxon>Bacteria</taxon>
        <taxon>Bacillati</taxon>
        <taxon>Actinomycetota</taxon>
        <taxon>Actinomycetes</taxon>
        <taxon>Micrococcales</taxon>
        <taxon>Microbacteriaceae</taxon>
        <taxon>Microbacterium</taxon>
    </lineage>
</organism>
<accession>A0AAW8EZ41</accession>
<dbReference type="EMBL" id="JAUSXV010000001">
    <property type="protein sequence ID" value="MDQ0647506.1"/>
    <property type="molecule type" value="Genomic_DNA"/>
</dbReference>
<dbReference type="Proteomes" id="UP001244427">
    <property type="component" value="Unassembled WGS sequence"/>
</dbReference>
<dbReference type="AlphaFoldDB" id="A0AAW8EZ41"/>
<gene>
    <name evidence="1" type="ORF">QFZ53_001702</name>
</gene>
<evidence type="ECO:0000313" key="2">
    <source>
        <dbReference type="Proteomes" id="UP001244427"/>
    </source>
</evidence>
<sequence length="236" mass="26068">METAATVFSVAVPGQTNKAQIENRLALIEKIEAPADLADDLDVWTGYLEAVAGTIDAEDPSEALAAYRDDLAVKPAGTALFDQYVDGRMKSELHAARSESNRDTCISKRAEDGVGCIFQASPDSHSRLAVRVELRSVRRVSVAHPAYRLDTPRGQVLPRALSTDPEIVRHHLGAAHLLEPTRQLVDLLFTQLPGTDRHRRADRLRPMRSLHVVDQNLWTSCSRRTSSTSSFGRRGH</sequence>
<proteinExistence type="predicted"/>
<reference evidence="1 2" key="1">
    <citation type="submission" date="2023-07" db="EMBL/GenBank/DDBJ databases">
        <title>Comparative genomics of wheat-associated soil bacteria to identify genetic determinants of phenazine resistance.</title>
        <authorList>
            <person name="Mouncey N."/>
        </authorList>
    </citation>
    <scope>NUCLEOTIDE SEQUENCE [LARGE SCALE GENOMIC DNA]</scope>
    <source>
        <strain evidence="1 2">W4I9-1</strain>
    </source>
</reference>
<keyword evidence="2" id="KW-1185">Reference proteome</keyword>